<feature type="domain" description="Phosphatidic acid phosphatase type 2/haloperoxidase" evidence="2">
    <location>
        <begin position="25"/>
        <end position="157"/>
    </location>
</feature>
<proteinExistence type="predicted"/>
<dbReference type="Gene3D" id="1.20.144.10">
    <property type="entry name" value="Phosphatidic acid phosphatase type 2/haloperoxidase"/>
    <property type="match status" value="1"/>
</dbReference>
<feature type="transmembrane region" description="Helical" evidence="1">
    <location>
        <begin position="16"/>
        <end position="37"/>
    </location>
</feature>
<accession>A0A6C0IT46</accession>
<dbReference type="InterPro" id="IPR000326">
    <property type="entry name" value="PAP2/HPO"/>
</dbReference>
<dbReference type="Pfam" id="PF01569">
    <property type="entry name" value="PAP2"/>
    <property type="match status" value="1"/>
</dbReference>
<reference evidence="4" key="1">
    <citation type="journal article" date="2020" name="Nature">
        <title>Giant virus diversity and host interactions through global metagenomics.</title>
        <authorList>
            <person name="Schulz F."/>
            <person name="Roux S."/>
            <person name="Paez-Espino D."/>
            <person name="Jungbluth S."/>
            <person name="Walsh D.A."/>
            <person name="Denef V.J."/>
            <person name="McMahon K.D."/>
            <person name="Konstantinidis K.T."/>
            <person name="Eloe-Fadrosh E.A."/>
            <person name="Kyrpides N.C."/>
            <person name="Woyke T."/>
        </authorList>
    </citation>
    <scope>NUCLEOTIDE SEQUENCE</scope>
    <source>
        <strain evidence="4">GVMAG-M-3300024261-37</strain>
        <strain evidence="3">GVMAG-S-1039698-54</strain>
    </source>
</reference>
<dbReference type="AlphaFoldDB" id="A0A6C0IT46"/>
<dbReference type="EMBL" id="MN740680">
    <property type="protein sequence ID" value="QHS80447.1"/>
    <property type="molecule type" value="Genomic_DNA"/>
</dbReference>
<evidence type="ECO:0000313" key="3">
    <source>
        <dbReference type="EMBL" id="QHS80447.1"/>
    </source>
</evidence>
<keyword evidence="1" id="KW-1133">Transmembrane helix</keyword>
<feature type="transmembrane region" description="Helical" evidence="1">
    <location>
        <begin position="110"/>
        <end position="129"/>
    </location>
</feature>
<organism evidence="4">
    <name type="scientific">viral metagenome</name>
    <dbReference type="NCBI Taxonomy" id="1070528"/>
    <lineage>
        <taxon>unclassified sequences</taxon>
        <taxon>metagenomes</taxon>
        <taxon>organismal metagenomes</taxon>
    </lineage>
</organism>
<feature type="transmembrane region" description="Helical" evidence="1">
    <location>
        <begin position="141"/>
        <end position="159"/>
    </location>
</feature>
<keyword evidence="1" id="KW-0812">Transmembrane</keyword>
<dbReference type="EMBL" id="MN740233">
    <property type="protein sequence ID" value="QHT95007.1"/>
    <property type="molecule type" value="Genomic_DNA"/>
</dbReference>
<evidence type="ECO:0000259" key="2">
    <source>
        <dbReference type="SMART" id="SM00014"/>
    </source>
</evidence>
<sequence length="173" mass="19556">MELINDFARFYPAATIIYALMINDIYLFIFMIISNMINGVLKYKIAKPIMGDKYYPILGKGSRPKGAANCGIWKDPPGHKTTSYGMPSGHSQEATGFTTYMILKNIYNGYALYDIRNIILSSLALFIMYSRVYLNCHTVQQVIIGGLFGILFGTIGFTYKPQVINTIKNLFKF</sequence>
<protein>
    <recommendedName>
        <fullName evidence="2">Phosphatidic acid phosphatase type 2/haloperoxidase domain-containing protein</fullName>
    </recommendedName>
</protein>
<evidence type="ECO:0000256" key="1">
    <source>
        <dbReference type="SAM" id="Phobius"/>
    </source>
</evidence>
<dbReference type="SMART" id="SM00014">
    <property type="entry name" value="acidPPc"/>
    <property type="match status" value="1"/>
</dbReference>
<evidence type="ECO:0000313" key="4">
    <source>
        <dbReference type="EMBL" id="QHT95007.1"/>
    </source>
</evidence>
<dbReference type="PANTHER" id="PTHR14969:SF13">
    <property type="entry name" value="AT30094P"/>
    <property type="match status" value="1"/>
</dbReference>
<keyword evidence="1" id="KW-0472">Membrane</keyword>
<name>A0A6C0IT46_9ZZZZ</name>
<dbReference type="SUPFAM" id="SSF48317">
    <property type="entry name" value="Acid phosphatase/Vanadium-dependent haloperoxidase"/>
    <property type="match status" value="1"/>
</dbReference>
<dbReference type="InterPro" id="IPR036938">
    <property type="entry name" value="PAP2/HPO_sf"/>
</dbReference>
<dbReference type="PANTHER" id="PTHR14969">
    <property type="entry name" value="SPHINGOSINE-1-PHOSPHATE PHOSPHOHYDROLASE"/>
    <property type="match status" value="1"/>
</dbReference>
<dbReference type="GO" id="GO:0042392">
    <property type="term" value="F:sphingosine-1-phosphate phosphatase activity"/>
    <property type="evidence" value="ECO:0007669"/>
    <property type="project" value="TreeGrafter"/>
</dbReference>